<gene>
    <name evidence="1" type="ORF">NSCI0253_LOCUS5627</name>
</gene>
<dbReference type="EMBL" id="HBFQ01008035">
    <property type="protein sequence ID" value="CAD8831280.1"/>
    <property type="molecule type" value="Transcribed_RNA"/>
</dbReference>
<proteinExistence type="predicted"/>
<protein>
    <submittedName>
        <fullName evidence="1">Uncharacterized protein</fullName>
    </submittedName>
</protein>
<organism evidence="1">
    <name type="scientific">Noctiluca scintillans</name>
    <name type="common">Sea sparkle</name>
    <name type="synonym">Red tide dinoflagellate</name>
    <dbReference type="NCBI Taxonomy" id="2966"/>
    <lineage>
        <taxon>Eukaryota</taxon>
        <taxon>Sar</taxon>
        <taxon>Alveolata</taxon>
        <taxon>Dinophyceae</taxon>
        <taxon>Noctilucales</taxon>
        <taxon>Noctilucaceae</taxon>
        <taxon>Noctiluca</taxon>
    </lineage>
</organism>
<dbReference type="AlphaFoldDB" id="A0A7S1EY93"/>
<accession>A0A7S1EY93</accession>
<sequence length="104" mass="11979">MPYVSYHLIHLIKRIFREIAIHVQLQDSERTLQVRGRTIAKRLSCATLKPLSQIVEMKREISDGCDLNFDEAHDRTEMDIFVDVRSPTLDSGGIPDNMCVEVHD</sequence>
<evidence type="ECO:0000313" key="1">
    <source>
        <dbReference type="EMBL" id="CAD8831280.1"/>
    </source>
</evidence>
<reference evidence="1" key="1">
    <citation type="submission" date="2021-01" db="EMBL/GenBank/DDBJ databases">
        <authorList>
            <person name="Corre E."/>
            <person name="Pelletier E."/>
            <person name="Niang G."/>
            <person name="Scheremetjew M."/>
            <person name="Finn R."/>
            <person name="Kale V."/>
            <person name="Holt S."/>
            <person name="Cochrane G."/>
            <person name="Meng A."/>
            <person name="Brown T."/>
            <person name="Cohen L."/>
        </authorList>
    </citation>
    <scope>NUCLEOTIDE SEQUENCE</scope>
</reference>
<name>A0A7S1EY93_NOCSC</name>